<dbReference type="EMBL" id="GBXM01033842">
    <property type="protein sequence ID" value="JAH74735.1"/>
    <property type="molecule type" value="Transcribed_RNA"/>
</dbReference>
<name>A0A0E9VBA6_ANGAN</name>
<dbReference type="AlphaFoldDB" id="A0A0E9VBA6"/>
<protein>
    <submittedName>
        <fullName evidence="1">Uncharacterized protein</fullName>
    </submittedName>
</protein>
<accession>A0A0E9VBA6</accession>
<evidence type="ECO:0000313" key="1">
    <source>
        <dbReference type="EMBL" id="JAH74735.1"/>
    </source>
</evidence>
<organism evidence="1">
    <name type="scientific">Anguilla anguilla</name>
    <name type="common">European freshwater eel</name>
    <name type="synonym">Muraena anguilla</name>
    <dbReference type="NCBI Taxonomy" id="7936"/>
    <lineage>
        <taxon>Eukaryota</taxon>
        <taxon>Metazoa</taxon>
        <taxon>Chordata</taxon>
        <taxon>Craniata</taxon>
        <taxon>Vertebrata</taxon>
        <taxon>Euteleostomi</taxon>
        <taxon>Actinopterygii</taxon>
        <taxon>Neopterygii</taxon>
        <taxon>Teleostei</taxon>
        <taxon>Anguilliformes</taxon>
        <taxon>Anguillidae</taxon>
        <taxon>Anguilla</taxon>
    </lineage>
</organism>
<reference evidence="1" key="1">
    <citation type="submission" date="2014-11" db="EMBL/GenBank/DDBJ databases">
        <authorList>
            <person name="Amaro Gonzalez C."/>
        </authorList>
    </citation>
    <scope>NUCLEOTIDE SEQUENCE</scope>
</reference>
<proteinExistence type="predicted"/>
<sequence>MNCTSGGVNDGVMTCSALVGLSALCEASDTELNYPYCWASKANTNLPHPPGGD</sequence>
<reference evidence="1" key="2">
    <citation type="journal article" date="2015" name="Fish Shellfish Immunol.">
        <title>Early steps in the European eel (Anguilla anguilla)-Vibrio vulnificus interaction in the gills: Role of the RtxA13 toxin.</title>
        <authorList>
            <person name="Callol A."/>
            <person name="Pajuelo D."/>
            <person name="Ebbesson L."/>
            <person name="Teles M."/>
            <person name="MacKenzie S."/>
            <person name="Amaro C."/>
        </authorList>
    </citation>
    <scope>NUCLEOTIDE SEQUENCE</scope>
</reference>